<evidence type="ECO:0000256" key="5">
    <source>
        <dbReference type="ARBA" id="ARBA00023136"/>
    </source>
</evidence>
<feature type="transmembrane region" description="Helical" evidence="6">
    <location>
        <begin position="47"/>
        <end position="66"/>
    </location>
</feature>
<keyword evidence="2" id="KW-1003">Cell membrane</keyword>
<dbReference type="Pfam" id="PF03772">
    <property type="entry name" value="Competence"/>
    <property type="match status" value="1"/>
</dbReference>
<evidence type="ECO:0000256" key="4">
    <source>
        <dbReference type="ARBA" id="ARBA00022989"/>
    </source>
</evidence>
<dbReference type="NCBIfam" id="TIGR00361">
    <property type="entry name" value="ComEC_Rec2"/>
    <property type="match status" value="1"/>
</dbReference>
<dbReference type="InterPro" id="IPR052159">
    <property type="entry name" value="Competence_DNA_uptake"/>
</dbReference>
<evidence type="ECO:0000313" key="8">
    <source>
        <dbReference type="EMBL" id="SFB86755.1"/>
    </source>
</evidence>
<evidence type="ECO:0000259" key="7">
    <source>
        <dbReference type="SMART" id="SM00849"/>
    </source>
</evidence>
<keyword evidence="4 6" id="KW-1133">Transmembrane helix</keyword>
<dbReference type="Proteomes" id="UP000199612">
    <property type="component" value="Unassembled WGS sequence"/>
</dbReference>
<comment type="subcellular location">
    <subcellularLocation>
        <location evidence="1">Cell membrane</location>
        <topology evidence="1">Multi-pass membrane protein</topology>
    </subcellularLocation>
</comment>
<keyword evidence="5 6" id="KW-0472">Membrane</keyword>
<feature type="transmembrane region" description="Helical" evidence="6">
    <location>
        <begin position="362"/>
        <end position="382"/>
    </location>
</feature>
<dbReference type="PANTHER" id="PTHR30619:SF1">
    <property type="entry name" value="RECOMBINATION PROTEIN 2"/>
    <property type="match status" value="1"/>
</dbReference>
<reference evidence="9" key="1">
    <citation type="submission" date="2016-10" db="EMBL/GenBank/DDBJ databases">
        <authorList>
            <person name="Varghese N."/>
            <person name="Submissions S."/>
        </authorList>
    </citation>
    <scope>NUCLEOTIDE SEQUENCE [LARGE SCALE GENOMIC DNA]</scope>
    <source>
        <strain evidence="9">DSM 23664</strain>
    </source>
</reference>
<dbReference type="NCBIfam" id="TIGR00360">
    <property type="entry name" value="ComEC_N-term"/>
    <property type="match status" value="1"/>
</dbReference>
<dbReference type="InterPro" id="IPR035681">
    <property type="entry name" value="ComA-like_MBL"/>
</dbReference>
<evidence type="ECO:0000256" key="1">
    <source>
        <dbReference type="ARBA" id="ARBA00004651"/>
    </source>
</evidence>
<feature type="transmembrane region" description="Helical" evidence="6">
    <location>
        <begin position="330"/>
        <end position="350"/>
    </location>
</feature>
<dbReference type="Gene3D" id="3.60.15.10">
    <property type="entry name" value="Ribonuclease Z/Hydroxyacylglutathione hydrolase-like"/>
    <property type="match status" value="1"/>
</dbReference>
<gene>
    <name evidence="8" type="ORF">SAMN04488102_101183</name>
</gene>
<dbReference type="SMART" id="SM00849">
    <property type="entry name" value="Lactamase_B"/>
    <property type="match status" value="1"/>
</dbReference>
<dbReference type="STRING" id="753702.SAMN04488102_101183"/>
<proteinExistence type="predicted"/>
<protein>
    <submittedName>
        <fullName evidence="8">Competence protein ComEC</fullName>
    </submittedName>
</protein>
<accession>A0A1I1EHY2</accession>
<feature type="transmembrane region" description="Helical" evidence="6">
    <location>
        <begin position="304"/>
        <end position="324"/>
    </location>
</feature>
<dbReference type="PANTHER" id="PTHR30619">
    <property type="entry name" value="DNA INTERNALIZATION/COMPETENCE PROTEIN COMEC/REC2"/>
    <property type="match status" value="1"/>
</dbReference>
<feature type="transmembrane region" description="Helical" evidence="6">
    <location>
        <begin position="394"/>
        <end position="414"/>
    </location>
</feature>
<feature type="domain" description="Metallo-beta-lactamase" evidence="7">
    <location>
        <begin position="514"/>
        <end position="725"/>
    </location>
</feature>
<dbReference type="SUPFAM" id="SSF56281">
    <property type="entry name" value="Metallo-hydrolase/oxidoreductase"/>
    <property type="match status" value="1"/>
</dbReference>
<sequence length="782" mass="88798">MFTGKLIFIALSLLPVAAGLSNGYTLPVFVVSAFLWQRVLSQKNRLLLIVSILVTLLFGLRFTYFYPTGVSLTLSENEWINVAVKETTWKVDGDKLEFEGLIRQDSVREKVRVTYYIKSEREKKRLAASIPHNAVIKGVLSVAEEPSNFNQFNYQTYLKSKNIFSILRASELFIRENDQKEPRNVYVFDSFRQVILSHLDRTLTPKTSAYTKTLLFADKRSFSNDIMDSFKELGIVHLLSISGLHVVFLIDMIRYTLLSMKVTKEDTDSSLLMILPFYGIATGFGVSVFRAVGQAWIKLLGDKLNLTVTALDSWSMMLILTLFIQPYSLYMIGFQLSYLISFIIIILTHQSFFKHLAKMQRYIVMNLLLLISSIPVLTYHFYEFSWGVLVLNSLFIPLVGSLLLPLLVVSLLLSFLIPRSIIFESILFILDRLIAALENIVSQATSELTFTFITGRLSQPAYFLLALFIIVLLIMIERKKQKRFLAFPVIGIIMCILSVRFSPAGQVLMIDVGQGEAILIKEPWGRGNYLIDTGGQAEFPIEEWQKREKMFNVGENIILPVLKSEGVHKLESIIITHPDIDHYGAMMDIISQMHTEQVVSAKATFLEENFQRLLPSITKYGAAIKKAVEGSGAYLPENTFSVLSNEEVAGTSKNDSSLVLYGLIGRKTWLLTGDLETEGEKVLLEKYPNMTVDVLKVAHHGSQTSTHDALLNQLRPDTAWISAGKTNRYGHPHTSVVEKLTDRNIRIHRTDMDGAVRYRFTDEYPITNMNSYLFSFEHKRGQ</sequence>
<dbReference type="AlphaFoldDB" id="A0A1I1EHY2"/>
<keyword evidence="3 6" id="KW-0812">Transmembrane</keyword>
<dbReference type="InterPro" id="IPR036866">
    <property type="entry name" value="RibonucZ/Hydroxyglut_hydro"/>
</dbReference>
<dbReference type="EMBL" id="FOLT01000001">
    <property type="protein sequence ID" value="SFB86755.1"/>
    <property type="molecule type" value="Genomic_DNA"/>
</dbReference>
<dbReference type="InterPro" id="IPR001279">
    <property type="entry name" value="Metallo-B-lactamas"/>
</dbReference>
<evidence type="ECO:0000256" key="6">
    <source>
        <dbReference type="SAM" id="Phobius"/>
    </source>
</evidence>
<dbReference type="RefSeq" id="WP_091527902.1">
    <property type="nucleotide sequence ID" value="NZ_FOLT01000001.1"/>
</dbReference>
<organism evidence="8 9">
    <name type="scientific">Alkalibacterium subtropicum</name>
    <dbReference type="NCBI Taxonomy" id="753702"/>
    <lineage>
        <taxon>Bacteria</taxon>
        <taxon>Bacillati</taxon>
        <taxon>Bacillota</taxon>
        <taxon>Bacilli</taxon>
        <taxon>Lactobacillales</taxon>
        <taxon>Carnobacteriaceae</taxon>
        <taxon>Alkalibacterium</taxon>
    </lineage>
</organism>
<dbReference type="GO" id="GO:0005886">
    <property type="term" value="C:plasma membrane"/>
    <property type="evidence" value="ECO:0007669"/>
    <property type="project" value="UniProtKB-SubCell"/>
</dbReference>
<dbReference type="Pfam" id="PF00753">
    <property type="entry name" value="Lactamase_B"/>
    <property type="match status" value="1"/>
</dbReference>
<feature type="transmembrane region" description="Helical" evidence="6">
    <location>
        <begin position="461"/>
        <end position="477"/>
    </location>
</feature>
<dbReference type="OrthoDB" id="9761531at2"/>
<dbReference type="InterPro" id="IPR004477">
    <property type="entry name" value="ComEC_N"/>
</dbReference>
<evidence type="ECO:0000256" key="3">
    <source>
        <dbReference type="ARBA" id="ARBA00022692"/>
    </source>
</evidence>
<feature type="transmembrane region" description="Helical" evidence="6">
    <location>
        <begin position="421"/>
        <end position="441"/>
    </location>
</feature>
<dbReference type="Pfam" id="PF13567">
    <property type="entry name" value="DUF4131"/>
    <property type="match status" value="1"/>
</dbReference>
<feature type="transmembrane region" description="Helical" evidence="6">
    <location>
        <begin position="270"/>
        <end position="292"/>
    </location>
</feature>
<feature type="transmembrane region" description="Helical" evidence="6">
    <location>
        <begin position="233"/>
        <end position="250"/>
    </location>
</feature>
<dbReference type="InterPro" id="IPR004797">
    <property type="entry name" value="Competence_ComEC/Rec2"/>
</dbReference>
<keyword evidence="9" id="KW-1185">Reference proteome</keyword>
<feature type="transmembrane region" description="Helical" evidence="6">
    <location>
        <begin position="484"/>
        <end position="501"/>
    </location>
</feature>
<name>A0A1I1EHY2_9LACT</name>
<dbReference type="GO" id="GO:0030420">
    <property type="term" value="P:establishment of competence for transformation"/>
    <property type="evidence" value="ECO:0007669"/>
    <property type="project" value="InterPro"/>
</dbReference>
<dbReference type="CDD" id="cd07731">
    <property type="entry name" value="ComA-like_MBL-fold"/>
    <property type="match status" value="1"/>
</dbReference>
<evidence type="ECO:0000256" key="2">
    <source>
        <dbReference type="ARBA" id="ARBA00022475"/>
    </source>
</evidence>
<dbReference type="InterPro" id="IPR025405">
    <property type="entry name" value="DUF4131"/>
</dbReference>
<evidence type="ECO:0000313" key="9">
    <source>
        <dbReference type="Proteomes" id="UP000199612"/>
    </source>
</evidence>